<dbReference type="Pfam" id="PF13490">
    <property type="entry name" value="zf-HC2"/>
    <property type="match status" value="1"/>
</dbReference>
<organism evidence="6 7">
    <name type="scientific">Plantactinospora alkalitolerans</name>
    <dbReference type="NCBI Taxonomy" id="2789879"/>
    <lineage>
        <taxon>Bacteria</taxon>
        <taxon>Bacillati</taxon>
        <taxon>Actinomycetota</taxon>
        <taxon>Actinomycetes</taxon>
        <taxon>Micromonosporales</taxon>
        <taxon>Micromonosporaceae</taxon>
        <taxon>Plantactinospora</taxon>
    </lineage>
</organism>
<dbReference type="InterPro" id="IPR027383">
    <property type="entry name" value="Znf_put"/>
</dbReference>
<evidence type="ECO:0000313" key="6">
    <source>
        <dbReference type="EMBL" id="MBF9128344.1"/>
    </source>
</evidence>
<evidence type="ECO:0000256" key="1">
    <source>
        <dbReference type="ARBA" id="ARBA00023015"/>
    </source>
</evidence>
<keyword evidence="4" id="KW-1133">Transmembrane helix</keyword>
<accession>A0ABS0GQ64</accession>
<sequence>MTGESHREVASYALGVLDERDAERFEEHLATCTQCIEELESFLPVVDLLGEVDGRDLLMVERADPADALFDRVVAAVGAERRRDRSRRLYSLAASAVLLVMLTGLALFVGTRVAGPQGTTAQPPVTPGPSATGSAVPGIGGPDLPKGERFSVTDRSSGVQADLILASTPFGTQLSFALSKLTGPRICRLVLLRDDGPPEVVSSWKVPPAGYGTAAQPRPLTLQASTATSLAQIDRIQVQVIDDDGKVTSDLVTVPL</sequence>
<proteinExistence type="predicted"/>
<keyword evidence="2" id="KW-0804">Transcription</keyword>
<keyword evidence="4" id="KW-0472">Membrane</keyword>
<reference evidence="6 7" key="1">
    <citation type="submission" date="2020-11" db="EMBL/GenBank/DDBJ databases">
        <title>A novel isolate from a Black sea contaminated sediment with potential to produce alkanes: Plantactinospora alkalitolerans sp. nov.</title>
        <authorList>
            <person name="Carro L."/>
            <person name="Veyisoglu A."/>
            <person name="Guven K."/>
            <person name="Schumann P."/>
            <person name="Klenk H.-P."/>
            <person name="Sahin N."/>
        </authorList>
    </citation>
    <scope>NUCLEOTIDE SEQUENCE [LARGE SCALE GENOMIC DNA]</scope>
    <source>
        <strain evidence="6 7">S1510</strain>
    </source>
</reference>
<protein>
    <submittedName>
        <fullName evidence="6">Zf-HC2 domain-containing protein</fullName>
    </submittedName>
</protein>
<evidence type="ECO:0000256" key="4">
    <source>
        <dbReference type="SAM" id="Phobius"/>
    </source>
</evidence>
<evidence type="ECO:0000259" key="5">
    <source>
        <dbReference type="Pfam" id="PF13490"/>
    </source>
</evidence>
<comment type="caution">
    <text evidence="6">The sequence shown here is derived from an EMBL/GenBank/DDBJ whole genome shotgun (WGS) entry which is preliminary data.</text>
</comment>
<keyword evidence="1" id="KW-0805">Transcription regulation</keyword>
<keyword evidence="7" id="KW-1185">Reference proteome</keyword>
<evidence type="ECO:0000256" key="2">
    <source>
        <dbReference type="ARBA" id="ARBA00023163"/>
    </source>
</evidence>
<dbReference type="RefSeq" id="WP_196200001.1">
    <property type="nucleotide sequence ID" value="NZ_JADPUN010000074.1"/>
</dbReference>
<feature type="domain" description="Putative zinc-finger" evidence="5">
    <location>
        <begin position="10"/>
        <end position="35"/>
    </location>
</feature>
<evidence type="ECO:0000313" key="7">
    <source>
        <dbReference type="Proteomes" id="UP000638560"/>
    </source>
</evidence>
<feature type="transmembrane region" description="Helical" evidence="4">
    <location>
        <begin position="89"/>
        <end position="109"/>
    </location>
</feature>
<gene>
    <name evidence="6" type="ORF">I0C86_04960</name>
</gene>
<name>A0ABS0GQ64_9ACTN</name>
<feature type="region of interest" description="Disordered" evidence="3">
    <location>
        <begin position="117"/>
        <end position="152"/>
    </location>
</feature>
<dbReference type="EMBL" id="JADPUN010000074">
    <property type="protein sequence ID" value="MBF9128344.1"/>
    <property type="molecule type" value="Genomic_DNA"/>
</dbReference>
<dbReference type="Proteomes" id="UP000638560">
    <property type="component" value="Unassembled WGS sequence"/>
</dbReference>
<evidence type="ECO:0000256" key="3">
    <source>
        <dbReference type="SAM" id="MobiDB-lite"/>
    </source>
</evidence>
<feature type="compositionally biased region" description="Polar residues" evidence="3">
    <location>
        <begin position="117"/>
        <end position="133"/>
    </location>
</feature>
<dbReference type="Gene3D" id="1.10.10.1320">
    <property type="entry name" value="Anti-sigma factor, zinc-finger domain"/>
    <property type="match status" value="1"/>
</dbReference>
<dbReference type="InterPro" id="IPR041916">
    <property type="entry name" value="Anti_sigma_zinc_sf"/>
</dbReference>
<keyword evidence="4" id="KW-0812">Transmembrane</keyword>